<evidence type="ECO:0000313" key="1">
    <source>
        <dbReference type="EMBL" id="CAG8637217.1"/>
    </source>
</evidence>
<dbReference type="Proteomes" id="UP000789342">
    <property type="component" value="Unassembled WGS sequence"/>
</dbReference>
<evidence type="ECO:0000313" key="2">
    <source>
        <dbReference type="Proteomes" id="UP000789342"/>
    </source>
</evidence>
<organism evidence="1 2">
    <name type="scientific">Acaulospora morrowiae</name>
    <dbReference type="NCBI Taxonomy" id="94023"/>
    <lineage>
        <taxon>Eukaryota</taxon>
        <taxon>Fungi</taxon>
        <taxon>Fungi incertae sedis</taxon>
        <taxon>Mucoromycota</taxon>
        <taxon>Glomeromycotina</taxon>
        <taxon>Glomeromycetes</taxon>
        <taxon>Diversisporales</taxon>
        <taxon>Acaulosporaceae</taxon>
        <taxon>Acaulospora</taxon>
    </lineage>
</organism>
<accession>A0A9N9DI90</accession>
<name>A0A9N9DI90_9GLOM</name>
<keyword evidence="2" id="KW-1185">Reference proteome</keyword>
<proteinExistence type="predicted"/>
<sequence length="194" mass="21415">VLMRLRWFGGDKFFRKLSLSSPSSSVGDGGIFRNRSRRCQHRQQLELQCHHHLRGRDRDCGCDYGHGSFPAFTSELSCRCRWGTPRSIIKLESSSLISLSSTDSATRIGVMECCAIKEYVFDTPCALRSGNLGSFLWVVFMTRRARCGLVSIASTVASSLGRSTGFGDGSGVFQNKTVQIQTLLVAEHLLVTVA</sequence>
<comment type="caution">
    <text evidence="1">The sequence shown here is derived from an EMBL/GenBank/DDBJ whole genome shotgun (WGS) entry which is preliminary data.</text>
</comment>
<gene>
    <name evidence="1" type="ORF">AMORRO_LOCUS9356</name>
</gene>
<dbReference type="AlphaFoldDB" id="A0A9N9DI90"/>
<reference evidence="1" key="1">
    <citation type="submission" date="2021-06" db="EMBL/GenBank/DDBJ databases">
        <authorList>
            <person name="Kallberg Y."/>
            <person name="Tangrot J."/>
            <person name="Rosling A."/>
        </authorList>
    </citation>
    <scope>NUCLEOTIDE SEQUENCE</scope>
    <source>
        <strain evidence="1">CL551</strain>
    </source>
</reference>
<feature type="non-terminal residue" evidence="1">
    <location>
        <position position="1"/>
    </location>
</feature>
<protein>
    <submittedName>
        <fullName evidence="1">17362_t:CDS:1</fullName>
    </submittedName>
</protein>
<dbReference type="EMBL" id="CAJVPV010009002">
    <property type="protein sequence ID" value="CAG8637217.1"/>
    <property type="molecule type" value="Genomic_DNA"/>
</dbReference>